<proteinExistence type="predicted"/>
<feature type="compositionally biased region" description="Low complexity" evidence="2">
    <location>
        <begin position="525"/>
        <end position="562"/>
    </location>
</feature>
<evidence type="ECO:0000256" key="1">
    <source>
        <dbReference type="SAM" id="Coils"/>
    </source>
</evidence>
<sequence>MDEVEKRVLSQMRSRLVKEVVVTESFLSAFCDCNVLDDQMTRLLKTERDYEQRACRLLELLPGRGNKAFYTLMEILEVTNPWLTEKIKAALHEERNRDSKINIHPSVSQNATIEGYGHSRLHIDTDIKERATRYVRSNLNHLTEVEQRGVDKWLADELQRERRRQQFRAPHNLPRHPCEFQSTKESQTDTTNMDLREMYEEMIIYLHGVDYVEISADFSFDLFQTQVKELLTRTRKMDVLFLNCLDKFDDCDKYSMGLPELIERHVTHERDRMRNAMEDDRKLRQKAVEEREQAKRQVKRLEDELERLVQKQSQLVKPQEIQLTHKHNVGLRYSLIVPEQTHRNDVPFRSTTAAKADSNPTPPDSTQNSAPPTPPVVTSTSINVVYTEPTPKRAESLTNVAPPPAPKIRRHASEESLKIALSKEDAETTSVSQLNGVGCGASQQYLMNMHRARGKAFQDSNHNNNAKQQPPSSQSNHPSQQQRTQQHPQQNHQQQQQQQPVTKQQSLQRQSRADLQNKMARMLATSTSVSSSKSKQPTTSSTNSSSSTTFSSSYTSTSSSSRPTKRSESEKAVPTHGGGASSYSNQWRCNDPAQMFRGNPSLQASYENIAAASRRAGGGERVVYGSLDTPNIVVTPSGKGKGHSDGYGDREQQQQSHGIGHSFKNQHHHNNQPHQKEYDPVYQSPIARSAPTQQRPSNHHNNGNNSNKHHNNNNNNHHHHSHHSPHYQQNPKQAYPDYHHNHNSNTNSNNNHHHHDGSKSQHNFFYPDEYNQANNHHNQQRHINHDYYNYQNHAPQTAGAEEDIKPPPPPPPARSTSREKNPRHPHKPTPAHQRSVSSDRTPQGYYYPQEDPNEGTSTHHSGWRSSHSITTTGGGGGGGGRSGSVGAVPPLNSHTAQPDPRADGIYGTFVQPSPTSPHRPTLTYVPPPTVPPLTSDHAHMENHHHRAEKHNGKQNHHHNNNYNFNNNNNSHNGQMFSYTAQAQNHHHPNQQQYPPSPQQTPSDVSYPPQSPSFAPNSTTSPPILHPVSSPKLPPMNQRNKHRQDNIPPPPSFPAPPPPVQLHDRYMANSGRPRTPSPPPPPPLQDPNSRSRPMSRDQAPQSPRAGHHQVYPPTHPQSADQARSAYTIHQQQQYDQAPLYQAPPIPAQQPVRHHHTHKTPPSHIPPPPPTAPQAPSQQHYQPHRDLNSVPAGVRSPRTASPSRANLAAAVTSPQKQQPSTATADQLAQVKLRNVSESIPETRKQSLETSDTCPSPIAVRLRPTPGKFSNIYSEEQGDTTLPPPPPPPPDDLDELPPPPPPPELLTAGHVNHDLRDPVACVATAAAAPPVTGTVAAASTGTNSSVYNAPPPPPPP</sequence>
<dbReference type="RefSeq" id="XP_012942978.1">
    <property type="nucleotide sequence ID" value="XM_013087524.1"/>
</dbReference>
<dbReference type="GeneID" id="101846764"/>
<evidence type="ECO:0000256" key="2">
    <source>
        <dbReference type="SAM" id="MobiDB-lite"/>
    </source>
</evidence>
<dbReference type="Pfam" id="PF00619">
    <property type="entry name" value="CARD"/>
    <property type="match status" value="1"/>
</dbReference>
<feature type="compositionally biased region" description="Low complexity" evidence="2">
    <location>
        <begin position="960"/>
        <end position="972"/>
    </location>
</feature>
<feature type="compositionally biased region" description="Low complexity" evidence="2">
    <location>
        <begin position="468"/>
        <end position="508"/>
    </location>
</feature>
<organism evidence="4 5">
    <name type="scientific">Aplysia californica</name>
    <name type="common">California sea hare</name>
    <dbReference type="NCBI Taxonomy" id="6500"/>
    <lineage>
        <taxon>Eukaryota</taxon>
        <taxon>Metazoa</taxon>
        <taxon>Spiralia</taxon>
        <taxon>Lophotrochozoa</taxon>
        <taxon>Mollusca</taxon>
        <taxon>Gastropoda</taxon>
        <taxon>Heterobranchia</taxon>
        <taxon>Euthyneura</taxon>
        <taxon>Tectipleura</taxon>
        <taxon>Aplysiida</taxon>
        <taxon>Aplysioidea</taxon>
        <taxon>Aplysiidae</taxon>
        <taxon>Aplysia</taxon>
    </lineage>
</organism>
<feature type="compositionally biased region" description="Pro residues" evidence="2">
    <location>
        <begin position="1161"/>
        <end position="1171"/>
    </location>
</feature>
<evidence type="ECO:0000259" key="3">
    <source>
        <dbReference type="PROSITE" id="PS50209"/>
    </source>
</evidence>
<feature type="region of interest" description="Disordered" evidence="2">
    <location>
        <begin position="797"/>
        <end position="1308"/>
    </location>
</feature>
<keyword evidence="1" id="KW-0175">Coiled coil</keyword>
<feature type="compositionally biased region" description="Polar residues" evidence="2">
    <location>
        <begin position="854"/>
        <end position="864"/>
    </location>
</feature>
<feature type="region of interest" description="Disordered" evidence="2">
    <location>
        <begin position="689"/>
        <end position="772"/>
    </location>
</feature>
<dbReference type="CDD" id="cd01671">
    <property type="entry name" value="CARD"/>
    <property type="match status" value="1"/>
</dbReference>
<feature type="compositionally biased region" description="Polar residues" evidence="2">
    <location>
        <begin position="832"/>
        <end position="841"/>
    </location>
</feature>
<protein>
    <submittedName>
        <fullName evidence="5">DNA N6-methyl adenine demethylase</fullName>
    </submittedName>
</protein>
<feature type="compositionally biased region" description="Basic residues" evidence="2">
    <location>
        <begin position="707"/>
        <end position="725"/>
    </location>
</feature>
<feature type="non-terminal residue" evidence="5">
    <location>
        <position position="1353"/>
    </location>
</feature>
<feature type="coiled-coil region" evidence="1">
    <location>
        <begin position="273"/>
        <end position="311"/>
    </location>
</feature>
<dbReference type="PROSITE" id="PS50209">
    <property type="entry name" value="CARD"/>
    <property type="match status" value="1"/>
</dbReference>
<evidence type="ECO:0000313" key="4">
    <source>
        <dbReference type="Proteomes" id="UP000694888"/>
    </source>
</evidence>
<feature type="compositionally biased region" description="Basic residues" evidence="2">
    <location>
        <begin position="1150"/>
        <end position="1159"/>
    </location>
</feature>
<feature type="compositionally biased region" description="Polar residues" evidence="2">
    <location>
        <begin position="1210"/>
        <end position="1224"/>
    </location>
</feature>
<dbReference type="InterPro" id="IPR011029">
    <property type="entry name" value="DEATH-like_dom_sf"/>
</dbReference>
<dbReference type="Gene3D" id="1.10.533.10">
    <property type="entry name" value="Death Domain, Fas"/>
    <property type="match status" value="1"/>
</dbReference>
<dbReference type="SUPFAM" id="SSF47986">
    <property type="entry name" value="DEATH domain"/>
    <property type="match status" value="1"/>
</dbReference>
<feature type="region of interest" description="Disordered" evidence="2">
    <location>
        <begin position="1332"/>
        <end position="1353"/>
    </location>
</feature>
<feature type="compositionally biased region" description="Pro residues" evidence="2">
    <location>
        <begin position="1279"/>
        <end position="1301"/>
    </location>
</feature>
<reference evidence="5" key="1">
    <citation type="submission" date="2025-08" db="UniProtKB">
        <authorList>
            <consortium name="RefSeq"/>
        </authorList>
    </citation>
    <scope>IDENTIFICATION</scope>
</reference>
<feature type="domain" description="CARD" evidence="3">
    <location>
        <begin position="1"/>
        <end position="91"/>
    </location>
</feature>
<feature type="region of interest" description="Disordered" evidence="2">
    <location>
        <begin position="457"/>
        <end position="586"/>
    </location>
</feature>
<feature type="compositionally biased region" description="Low complexity" evidence="2">
    <location>
        <begin position="1332"/>
        <end position="1343"/>
    </location>
</feature>
<feature type="region of interest" description="Disordered" evidence="2">
    <location>
        <begin position="630"/>
        <end position="677"/>
    </location>
</feature>
<feature type="compositionally biased region" description="Basic residues" evidence="2">
    <location>
        <begin position="942"/>
        <end position="959"/>
    </location>
</feature>
<feature type="compositionally biased region" description="Pro residues" evidence="2">
    <location>
        <begin position="1074"/>
        <end position="1084"/>
    </location>
</feature>
<keyword evidence="4" id="KW-1185">Reference proteome</keyword>
<gene>
    <name evidence="5" type="primary">LOC101846764</name>
</gene>
<feature type="compositionally biased region" description="Gly residues" evidence="2">
    <location>
        <begin position="872"/>
        <end position="883"/>
    </location>
</feature>
<feature type="compositionally biased region" description="Basic and acidic residues" evidence="2">
    <location>
        <begin position="642"/>
        <end position="652"/>
    </location>
</feature>
<evidence type="ECO:0000313" key="5">
    <source>
        <dbReference type="RefSeq" id="XP_012942978.1"/>
    </source>
</evidence>
<feature type="compositionally biased region" description="Low complexity" evidence="2">
    <location>
        <begin position="979"/>
        <end position="993"/>
    </location>
</feature>
<dbReference type="Proteomes" id="UP000694888">
    <property type="component" value="Unplaced"/>
</dbReference>
<feature type="compositionally biased region" description="Low complexity" evidence="2">
    <location>
        <begin position="1129"/>
        <end position="1139"/>
    </location>
</feature>
<accession>A0ABM1A8Q4</accession>
<name>A0ABM1A8Q4_APLCA</name>
<feature type="compositionally biased region" description="Pro residues" evidence="2">
    <location>
        <begin position="1046"/>
        <end position="1059"/>
    </location>
</feature>
<feature type="compositionally biased region" description="Polar residues" evidence="2">
    <location>
        <begin position="458"/>
        <end position="467"/>
    </location>
</feature>
<feature type="compositionally biased region" description="Polar residues" evidence="2">
    <location>
        <begin position="1011"/>
        <end position="1021"/>
    </location>
</feature>
<feature type="region of interest" description="Disordered" evidence="2">
    <location>
        <begin position="352"/>
        <end position="414"/>
    </location>
</feature>
<dbReference type="InterPro" id="IPR001315">
    <property type="entry name" value="CARD"/>
</dbReference>